<dbReference type="RefSeq" id="WP_148916117.1">
    <property type="nucleotide sequence ID" value="NZ_VSZS01000066.1"/>
</dbReference>
<feature type="domain" description="AprE-like long alpha-helical hairpin" evidence="4">
    <location>
        <begin position="166"/>
        <end position="345"/>
    </location>
</feature>
<evidence type="ECO:0000259" key="3">
    <source>
        <dbReference type="Pfam" id="PF02563"/>
    </source>
</evidence>
<gene>
    <name evidence="5" type="ORF">FY036_17875</name>
</gene>
<name>A0A5D4GP23_9HYPH</name>
<feature type="coiled-coil region" evidence="2">
    <location>
        <begin position="303"/>
        <end position="345"/>
    </location>
</feature>
<accession>A0A5D4GP23</accession>
<dbReference type="PANTHER" id="PTHR33619:SF3">
    <property type="entry name" value="POLYSACCHARIDE EXPORT PROTEIN GFCE-RELATED"/>
    <property type="match status" value="1"/>
</dbReference>
<dbReference type="InterPro" id="IPR049712">
    <property type="entry name" value="Poly_export"/>
</dbReference>
<dbReference type="AlphaFoldDB" id="A0A5D4GP23"/>
<keyword evidence="2" id="KW-0175">Coiled coil</keyword>
<keyword evidence="1" id="KW-0732">Signal</keyword>
<dbReference type="Gene3D" id="3.30.1950.10">
    <property type="entry name" value="wza like domain"/>
    <property type="match status" value="1"/>
</dbReference>
<dbReference type="InterPro" id="IPR058781">
    <property type="entry name" value="HH_AprE-like"/>
</dbReference>
<reference evidence="5 6" key="1">
    <citation type="submission" date="2019-08" db="EMBL/GenBank/DDBJ databases">
        <authorList>
            <person name="Seo Y.L."/>
        </authorList>
    </citation>
    <scope>NUCLEOTIDE SEQUENCE [LARGE SCALE GENOMIC DNA]</scope>
    <source>
        <strain evidence="5 6">MaA-C15</strain>
    </source>
</reference>
<organism evidence="5 6">
    <name type="scientific">Neoaquamicrobium microcysteis</name>
    <dbReference type="NCBI Taxonomy" id="2682781"/>
    <lineage>
        <taxon>Bacteria</taxon>
        <taxon>Pseudomonadati</taxon>
        <taxon>Pseudomonadota</taxon>
        <taxon>Alphaproteobacteria</taxon>
        <taxon>Hyphomicrobiales</taxon>
        <taxon>Phyllobacteriaceae</taxon>
        <taxon>Neoaquamicrobium</taxon>
    </lineage>
</organism>
<reference evidence="5 6" key="2">
    <citation type="submission" date="2019-09" db="EMBL/GenBank/DDBJ databases">
        <title>Mesorhizobium sp. MaA-C15 isolated from Microcystis aeruginosa.</title>
        <authorList>
            <person name="Jeong S.E."/>
            <person name="Jin H.M."/>
            <person name="Jeon C.O."/>
        </authorList>
    </citation>
    <scope>NUCLEOTIDE SEQUENCE [LARGE SCALE GENOMIC DNA]</scope>
    <source>
        <strain evidence="5 6">MaA-C15</strain>
    </source>
</reference>
<dbReference type="PANTHER" id="PTHR33619">
    <property type="entry name" value="POLYSACCHARIDE EXPORT PROTEIN GFCE-RELATED"/>
    <property type="match status" value="1"/>
</dbReference>
<protein>
    <submittedName>
        <fullName evidence="5">Sugar ABC transporter substrate-binding protein</fullName>
    </submittedName>
</protein>
<keyword evidence="6" id="KW-1185">Reference proteome</keyword>
<dbReference type="OrthoDB" id="9798876at2"/>
<feature type="coiled-coil region" evidence="2">
    <location>
        <begin position="223"/>
        <end position="264"/>
    </location>
</feature>
<evidence type="ECO:0000313" key="5">
    <source>
        <dbReference type="EMBL" id="TYR30581.1"/>
    </source>
</evidence>
<sequence>MMRNTLGTLGARTAFAIAIVLASLMPAKADDYLLGSQDKLRIRVVEWQTVEGAFREWTAISGEYMIDSAGRLSVPFVGEMEAGGLTTAEISKAISDTLQQSFGLSDKPQASVEIATYRPFYINGDVQAPGQYAFVPGITVLKAVSLAGGQRRLEGARIERDFINARGQHAIASQDRVRLLVRRARLEAEAKGEEGFAVAEELEGLARVSSIMADEMSILTARNRKLTLQLDVLNDLRDLLQREVTALEQKSVTQQRQIDLARRELSDVDSLAQKGLVVNTRVLGIERTIADMEGKQLDLETSMLRARQEISKTEQEIIGLRNNIEAEVAQERQKTEAELDEATLRQEMYAGLLSEAVSFASTLPGVLGGEPDTTFELTRVVDGVTQQISAGENTPVLPGDIISVRTTLKTAPGLPG</sequence>
<dbReference type="InterPro" id="IPR003715">
    <property type="entry name" value="Poly_export_N"/>
</dbReference>
<feature type="domain" description="Polysaccharide export protein N-terminal" evidence="3">
    <location>
        <begin position="27"/>
        <end position="114"/>
    </location>
</feature>
<evidence type="ECO:0000256" key="1">
    <source>
        <dbReference type="ARBA" id="ARBA00022729"/>
    </source>
</evidence>
<dbReference type="GO" id="GO:0015159">
    <property type="term" value="F:polysaccharide transmembrane transporter activity"/>
    <property type="evidence" value="ECO:0007669"/>
    <property type="project" value="InterPro"/>
</dbReference>
<dbReference type="Pfam" id="PF02563">
    <property type="entry name" value="Poly_export"/>
    <property type="match status" value="1"/>
</dbReference>
<evidence type="ECO:0000313" key="6">
    <source>
        <dbReference type="Proteomes" id="UP000323258"/>
    </source>
</evidence>
<comment type="caution">
    <text evidence="5">The sequence shown here is derived from an EMBL/GenBank/DDBJ whole genome shotgun (WGS) entry which is preliminary data.</text>
</comment>
<proteinExistence type="predicted"/>
<evidence type="ECO:0000256" key="2">
    <source>
        <dbReference type="SAM" id="Coils"/>
    </source>
</evidence>
<dbReference type="Pfam" id="PF25994">
    <property type="entry name" value="HH_AprE"/>
    <property type="match status" value="1"/>
</dbReference>
<evidence type="ECO:0000259" key="4">
    <source>
        <dbReference type="Pfam" id="PF25994"/>
    </source>
</evidence>
<dbReference type="EMBL" id="VSZS01000066">
    <property type="protein sequence ID" value="TYR30581.1"/>
    <property type="molecule type" value="Genomic_DNA"/>
</dbReference>
<dbReference type="Proteomes" id="UP000323258">
    <property type="component" value="Unassembled WGS sequence"/>
</dbReference>